<feature type="chain" id="PRO_5011770147" evidence="1">
    <location>
        <begin position="27"/>
        <end position="67"/>
    </location>
</feature>
<accession>A0A1G8N5B8</accession>
<feature type="signal peptide" evidence="1">
    <location>
        <begin position="1"/>
        <end position="26"/>
    </location>
</feature>
<dbReference type="RefSeq" id="WP_090932121.1">
    <property type="nucleotide sequence ID" value="NZ_FNDJ01000007.1"/>
</dbReference>
<evidence type="ECO:0000313" key="3">
    <source>
        <dbReference type="Proteomes" id="UP000199202"/>
    </source>
</evidence>
<keyword evidence="1" id="KW-0732">Signal</keyword>
<name>A0A1G8N5B8_9ACTN</name>
<proteinExistence type="predicted"/>
<organism evidence="2 3">
    <name type="scientific">Nonomuraea jiangxiensis</name>
    <dbReference type="NCBI Taxonomy" id="633440"/>
    <lineage>
        <taxon>Bacteria</taxon>
        <taxon>Bacillati</taxon>
        <taxon>Actinomycetota</taxon>
        <taxon>Actinomycetes</taxon>
        <taxon>Streptosporangiales</taxon>
        <taxon>Streptosporangiaceae</taxon>
        <taxon>Nonomuraea</taxon>
    </lineage>
</organism>
<evidence type="ECO:0000313" key="2">
    <source>
        <dbReference type="EMBL" id="SDI75305.1"/>
    </source>
</evidence>
<gene>
    <name evidence="2" type="ORF">SAMN05421869_10720</name>
</gene>
<protein>
    <submittedName>
        <fullName evidence="2">Uncharacterized protein</fullName>
    </submittedName>
</protein>
<sequence length="67" mass="6581">MHRSARLLAVVLAAGGLLAVAPAAHAVVDPAIIAECLTASIGEVPTLVDPAAPSLPAELPAVHCLAP</sequence>
<dbReference type="AlphaFoldDB" id="A0A1G8N5B8"/>
<evidence type="ECO:0000256" key="1">
    <source>
        <dbReference type="SAM" id="SignalP"/>
    </source>
</evidence>
<keyword evidence="3" id="KW-1185">Reference proteome</keyword>
<reference evidence="2 3" key="1">
    <citation type="submission" date="2016-10" db="EMBL/GenBank/DDBJ databases">
        <authorList>
            <person name="de Groot N.N."/>
        </authorList>
    </citation>
    <scope>NUCLEOTIDE SEQUENCE [LARGE SCALE GENOMIC DNA]</scope>
    <source>
        <strain evidence="2 3">CGMCC 4.6533</strain>
    </source>
</reference>
<dbReference type="EMBL" id="FNDJ01000007">
    <property type="protein sequence ID" value="SDI75305.1"/>
    <property type="molecule type" value="Genomic_DNA"/>
</dbReference>
<dbReference type="Proteomes" id="UP000199202">
    <property type="component" value="Unassembled WGS sequence"/>
</dbReference>